<feature type="domain" description="F-box" evidence="1">
    <location>
        <begin position="37"/>
        <end position="70"/>
    </location>
</feature>
<dbReference type="InterPro" id="IPR055357">
    <property type="entry name" value="LRR_At1g61320_AtMIF1"/>
</dbReference>
<dbReference type="InterPro" id="IPR032675">
    <property type="entry name" value="LRR_dom_sf"/>
</dbReference>
<evidence type="ECO:0000313" key="4">
    <source>
        <dbReference type="Proteomes" id="UP000011116"/>
    </source>
</evidence>
<reference evidence="3" key="3">
    <citation type="submission" date="2022-01" db="UniProtKB">
        <authorList>
            <consortium name="EnsemblPlants"/>
        </authorList>
    </citation>
    <scope>IDENTIFICATION</scope>
    <source>
        <strain evidence="3">subsp. vulgare</strain>
    </source>
</reference>
<evidence type="ECO:0000259" key="1">
    <source>
        <dbReference type="Pfam" id="PF00646"/>
    </source>
</evidence>
<dbReference type="InterPro" id="IPR036047">
    <property type="entry name" value="F-box-like_dom_sf"/>
</dbReference>
<dbReference type="RefSeq" id="XP_044962501.1">
    <property type="nucleotide sequence ID" value="XM_045106566.1"/>
</dbReference>
<proteinExistence type="predicted"/>
<dbReference type="AlphaFoldDB" id="A0A8I7BFP6"/>
<dbReference type="Pfam" id="PF00646">
    <property type="entry name" value="F-box"/>
    <property type="match status" value="1"/>
</dbReference>
<dbReference type="EnsemblPlants" id="HORVU.MOREX.r3.7HG0746760.1">
    <property type="protein sequence ID" value="HORVU.MOREX.r3.7HG0746760.1"/>
    <property type="gene ID" value="HORVU.MOREX.r3.7HG0746760"/>
</dbReference>
<dbReference type="SUPFAM" id="SSF52047">
    <property type="entry name" value="RNI-like"/>
    <property type="match status" value="1"/>
</dbReference>
<dbReference type="InterPro" id="IPR001810">
    <property type="entry name" value="F-box_dom"/>
</dbReference>
<gene>
    <name evidence="3" type="primary">LOC123413629</name>
</gene>
<dbReference type="PANTHER" id="PTHR34145:SF46">
    <property type="entry name" value="OS06G0716467 PROTEIN"/>
    <property type="match status" value="1"/>
</dbReference>
<dbReference type="Gene3D" id="3.80.10.10">
    <property type="entry name" value="Ribonuclease Inhibitor"/>
    <property type="match status" value="1"/>
</dbReference>
<accession>A0A8I7BFP6</accession>
<dbReference type="OrthoDB" id="593164at2759"/>
<dbReference type="PANTHER" id="PTHR34145">
    <property type="entry name" value="OS02G0105600 PROTEIN"/>
    <property type="match status" value="1"/>
</dbReference>
<reference evidence="4" key="1">
    <citation type="journal article" date="2012" name="Nature">
        <title>A physical, genetic and functional sequence assembly of the barley genome.</title>
        <authorList>
            <consortium name="The International Barley Genome Sequencing Consortium"/>
            <person name="Mayer K.F."/>
            <person name="Waugh R."/>
            <person name="Brown J.W."/>
            <person name="Schulman A."/>
            <person name="Langridge P."/>
            <person name="Platzer M."/>
            <person name="Fincher G.B."/>
            <person name="Muehlbauer G.J."/>
            <person name="Sato K."/>
            <person name="Close T.J."/>
            <person name="Wise R.P."/>
            <person name="Stein N."/>
        </authorList>
    </citation>
    <scope>NUCLEOTIDE SEQUENCE [LARGE SCALE GENOMIC DNA]</scope>
    <source>
        <strain evidence="4">cv. Morex</strain>
    </source>
</reference>
<organism evidence="3 4">
    <name type="scientific">Hordeum vulgare subsp. vulgare</name>
    <name type="common">Domesticated barley</name>
    <dbReference type="NCBI Taxonomy" id="112509"/>
    <lineage>
        <taxon>Eukaryota</taxon>
        <taxon>Viridiplantae</taxon>
        <taxon>Streptophyta</taxon>
        <taxon>Embryophyta</taxon>
        <taxon>Tracheophyta</taxon>
        <taxon>Spermatophyta</taxon>
        <taxon>Magnoliopsida</taxon>
        <taxon>Liliopsida</taxon>
        <taxon>Poales</taxon>
        <taxon>Poaceae</taxon>
        <taxon>BOP clade</taxon>
        <taxon>Pooideae</taxon>
        <taxon>Triticodae</taxon>
        <taxon>Triticeae</taxon>
        <taxon>Hordeinae</taxon>
        <taxon>Hordeum</taxon>
    </lineage>
</organism>
<dbReference type="SUPFAM" id="SSF81383">
    <property type="entry name" value="F-box domain"/>
    <property type="match status" value="1"/>
</dbReference>
<feature type="domain" description="At1g61320/AtMIF1 LRR" evidence="2">
    <location>
        <begin position="129"/>
        <end position="464"/>
    </location>
</feature>
<dbReference type="Pfam" id="PF23622">
    <property type="entry name" value="LRR_At1g61320_AtMIF1"/>
    <property type="match status" value="1"/>
</dbReference>
<dbReference type="Gramene" id="HORVU.MOREX.r3.7HG0746760.1">
    <property type="protein sequence ID" value="HORVU.MOREX.r3.7HG0746760.1"/>
    <property type="gene ID" value="HORVU.MOREX.r3.7HG0746760"/>
</dbReference>
<dbReference type="GeneID" id="123413629"/>
<name>A0A8I7BFP6_HORVV</name>
<keyword evidence="4" id="KW-1185">Reference proteome</keyword>
<sequence>MAAPPPPPLAPLDPQLQTMATSGAGEEHHHHGPGDEPSEILHAIVSLLPLKEAVRISILSTSWKMLWTFHCNLCFYGPNETDHDPSTSVPRFESYGPDAFREAIDEYLETKQAKLKIKRDKFIEDVNCVIQRHSGVGVSKFSIRCGLHKEDFDHLDRWISFAALSRAKIVDFDLKKNDSPSKEVNQFPLEALIVQGSSSCVESLYLADASIKPHSGIRGVTVLRRLVLEIIEISGDFSSFLANCSALEDLEMIRCSGVTNLSIPQQLHKLQHLLIDGMGVETVESHAADLAHFEYKGKEIPIILHGRSKLEKATIMFQGSNGLARVFTAVPIILRVKMLKVEALIFREQLGKLTPRPDHIFIHLRHMTCEIAFLFDYLASLSVLQLARCLDVAPQLETLDLNMLYPDSKVWVHDDLVVEEGPHMRRHEHLKTVYISGFRCYAGQSKLACCILENACVLEHMRIQPRFLTMTRTSRYDSWPNEGVRGRFLPEAREWAQVTSERFGKVITVLDDPSE</sequence>
<dbReference type="KEGG" id="hvg:123413629"/>
<dbReference type="Proteomes" id="UP000011116">
    <property type="component" value="Chromosome 7H"/>
</dbReference>
<dbReference type="Gramene" id="HORVU.MOREX.r2.7HG0619410.1">
    <property type="protein sequence ID" value="HORVU.MOREX.r2.7HG0619410.1"/>
    <property type="gene ID" value="HORVU.MOREX.r2.7HG0619410"/>
</dbReference>
<protein>
    <recommendedName>
        <fullName evidence="5">F-box domain-containing protein</fullName>
    </recommendedName>
</protein>
<evidence type="ECO:0008006" key="5">
    <source>
        <dbReference type="Google" id="ProtNLM"/>
    </source>
</evidence>
<dbReference type="InterPro" id="IPR053772">
    <property type="entry name" value="At1g61320/At1g61330-like"/>
</dbReference>
<evidence type="ECO:0000313" key="3">
    <source>
        <dbReference type="EnsemblPlants" id="HORVU.MOREX.r3.7HG0746760.1"/>
    </source>
</evidence>
<evidence type="ECO:0000259" key="2">
    <source>
        <dbReference type="Pfam" id="PF23622"/>
    </source>
</evidence>
<reference evidence="3" key="2">
    <citation type="submission" date="2020-10" db="EMBL/GenBank/DDBJ databases">
        <authorList>
            <person name="Scholz U."/>
            <person name="Mascher M."/>
            <person name="Fiebig A."/>
        </authorList>
    </citation>
    <scope>NUCLEOTIDE SEQUENCE [LARGE SCALE GENOMIC DNA]</scope>
    <source>
        <strain evidence="3">cv. Morex</strain>
    </source>
</reference>